<proteinExistence type="predicted"/>
<keyword evidence="2" id="KW-1185">Reference proteome</keyword>
<sequence length="123" mass="14270">MRKLKKQLCRMDFSVFINMLTNAEHFSATYTLLLKESELKGLGLKSNLTTLPFNSDGVQFGLSPVNLYVNQKSLSFLVLDNKEHGKSYAYIEFSCIKNLKEYYTRVLGVQEEKFEFMVNYSKN</sequence>
<evidence type="ECO:0000313" key="2">
    <source>
        <dbReference type="Proteomes" id="UP000825258"/>
    </source>
</evidence>
<protein>
    <submittedName>
        <fullName evidence="1">Uncharacterized protein</fullName>
    </submittedName>
</protein>
<organism evidence="1 2">
    <name type="scientific">Flavobacterium okayamense</name>
    <dbReference type="NCBI Taxonomy" id="2830782"/>
    <lineage>
        <taxon>Bacteria</taxon>
        <taxon>Pseudomonadati</taxon>
        <taxon>Bacteroidota</taxon>
        <taxon>Flavobacteriia</taxon>
        <taxon>Flavobacteriales</taxon>
        <taxon>Flavobacteriaceae</taxon>
        <taxon>Flavobacterium</taxon>
    </lineage>
</organism>
<reference evidence="1 2" key="1">
    <citation type="submission" date="2021-06" db="EMBL/GenBank/DDBJ databases">
        <title>Whole genome sequences of Flavobacterium sp. KK2020170 and assembly.</title>
        <authorList>
            <person name="Kitahara K."/>
            <person name="Miyoshi S."/>
            <person name="Uesaka K."/>
        </authorList>
    </citation>
    <scope>NUCLEOTIDE SEQUENCE [LARGE SCALE GENOMIC DNA]</scope>
    <source>
        <strain evidence="1 2">KK2020170</strain>
    </source>
</reference>
<evidence type="ECO:0000313" key="1">
    <source>
        <dbReference type="EMBL" id="BCY29692.1"/>
    </source>
</evidence>
<gene>
    <name evidence="1" type="ORF">KK2020170_25600</name>
</gene>
<dbReference type="Proteomes" id="UP000825258">
    <property type="component" value="Chromosome"/>
</dbReference>
<dbReference type="EMBL" id="AP024749">
    <property type="protein sequence ID" value="BCY29692.1"/>
    <property type="molecule type" value="Genomic_DNA"/>
</dbReference>
<dbReference type="RefSeq" id="WP_221258758.1">
    <property type="nucleotide sequence ID" value="NZ_AP024749.1"/>
</dbReference>
<accession>A0ABM7SG05</accession>
<name>A0ABM7SG05_9FLAO</name>